<feature type="region of interest" description="Disordered" evidence="1">
    <location>
        <begin position="60"/>
        <end position="84"/>
    </location>
</feature>
<evidence type="ECO:0000256" key="1">
    <source>
        <dbReference type="SAM" id="MobiDB-lite"/>
    </source>
</evidence>
<feature type="compositionally biased region" description="Polar residues" evidence="1">
    <location>
        <begin position="205"/>
        <end position="236"/>
    </location>
</feature>
<feature type="region of interest" description="Disordered" evidence="1">
    <location>
        <begin position="486"/>
        <end position="509"/>
    </location>
</feature>
<protein>
    <recommendedName>
        <fullName evidence="2">BZIP domain-containing protein</fullName>
    </recommendedName>
</protein>
<keyword evidence="4" id="KW-1185">Reference proteome</keyword>
<dbReference type="PROSITE" id="PS50217">
    <property type="entry name" value="BZIP"/>
    <property type="match status" value="1"/>
</dbReference>
<dbReference type="AlphaFoldDB" id="A0AAD3HDM8"/>
<feature type="region of interest" description="Disordered" evidence="1">
    <location>
        <begin position="1"/>
        <end position="38"/>
    </location>
</feature>
<dbReference type="InterPro" id="IPR046347">
    <property type="entry name" value="bZIP_sf"/>
</dbReference>
<feature type="region of interest" description="Disordered" evidence="1">
    <location>
        <begin position="272"/>
        <end position="291"/>
    </location>
</feature>
<feature type="compositionally biased region" description="Low complexity" evidence="1">
    <location>
        <begin position="277"/>
        <end position="291"/>
    </location>
</feature>
<evidence type="ECO:0000313" key="3">
    <source>
        <dbReference type="EMBL" id="GFH59780.1"/>
    </source>
</evidence>
<accession>A0AAD3HDM8</accession>
<organism evidence="3 4">
    <name type="scientific">Chaetoceros tenuissimus</name>
    <dbReference type="NCBI Taxonomy" id="426638"/>
    <lineage>
        <taxon>Eukaryota</taxon>
        <taxon>Sar</taxon>
        <taxon>Stramenopiles</taxon>
        <taxon>Ochrophyta</taxon>
        <taxon>Bacillariophyta</taxon>
        <taxon>Coscinodiscophyceae</taxon>
        <taxon>Chaetocerotophycidae</taxon>
        <taxon>Chaetocerotales</taxon>
        <taxon>Chaetocerotaceae</taxon>
        <taxon>Chaetoceros</taxon>
    </lineage>
</organism>
<evidence type="ECO:0000259" key="2">
    <source>
        <dbReference type="PROSITE" id="PS50217"/>
    </source>
</evidence>
<dbReference type="PROSITE" id="PS00036">
    <property type="entry name" value="BZIP_BASIC"/>
    <property type="match status" value="1"/>
</dbReference>
<feature type="compositionally biased region" description="Low complexity" evidence="1">
    <location>
        <begin position="23"/>
        <end position="38"/>
    </location>
</feature>
<comment type="caution">
    <text evidence="3">The sequence shown here is derived from an EMBL/GenBank/DDBJ whole genome shotgun (WGS) entry which is preliminary data.</text>
</comment>
<feature type="domain" description="BZIP" evidence="2">
    <location>
        <begin position="490"/>
        <end position="534"/>
    </location>
</feature>
<feature type="compositionally biased region" description="Basic and acidic residues" evidence="1">
    <location>
        <begin position="11"/>
        <end position="22"/>
    </location>
</feature>
<dbReference type="Gene3D" id="1.20.5.170">
    <property type="match status" value="1"/>
</dbReference>
<name>A0AAD3HDM8_9STRA</name>
<dbReference type="CDD" id="cd14811">
    <property type="entry name" value="bZIP_u2"/>
    <property type="match status" value="1"/>
</dbReference>
<evidence type="ECO:0000313" key="4">
    <source>
        <dbReference type="Proteomes" id="UP001054902"/>
    </source>
</evidence>
<dbReference type="GO" id="GO:0003700">
    <property type="term" value="F:DNA-binding transcription factor activity"/>
    <property type="evidence" value="ECO:0007669"/>
    <property type="project" value="InterPro"/>
</dbReference>
<feature type="compositionally biased region" description="Basic and acidic residues" evidence="1">
    <location>
        <begin position="486"/>
        <end position="505"/>
    </location>
</feature>
<dbReference type="SMART" id="SM00338">
    <property type="entry name" value="BRLZ"/>
    <property type="match status" value="1"/>
</dbReference>
<dbReference type="EMBL" id="BLLK01000069">
    <property type="protein sequence ID" value="GFH59780.1"/>
    <property type="molecule type" value="Genomic_DNA"/>
</dbReference>
<gene>
    <name evidence="3" type="ORF">CTEN210_16256</name>
</gene>
<reference evidence="3 4" key="1">
    <citation type="journal article" date="2021" name="Sci. Rep.">
        <title>The genome of the diatom Chaetoceros tenuissimus carries an ancient integrated fragment of an extant virus.</title>
        <authorList>
            <person name="Hongo Y."/>
            <person name="Kimura K."/>
            <person name="Takaki Y."/>
            <person name="Yoshida Y."/>
            <person name="Baba S."/>
            <person name="Kobayashi G."/>
            <person name="Nagasaki K."/>
            <person name="Hano T."/>
            <person name="Tomaru Y."/>
        </authorList>
    </citation>
    <scope>NUCLEOTIDE SEQUENCE [LARGE SCALE GENOMIC DNA]</scope>
    <source>
        <strain evidence="3 4">NIES-3715</strain>
    </source>
</reference>
<dbReference type="InterPro" id="IPR004827">
    <property type="entry name" value="bZIP"/>
</dbReference>
<dbReference type="SUPFAM" id="SSF57959">
    <property type="entry name" value="Leucine zipper domain"/>
    <property type="match status" value="1"/>
</dbReference>
<sequence length="813" mass="90171">MEEQQSFNSRYDADRQLKDTGRIDSGTTSGTGSSADLTTQTWLETLGDEDEDTLLNYFLGEEEESGNGNTTTVNLYEDQPTSTSHDVHMNGTLATTGDLGNAPQHIMAAASVQMHEISQTEQQKPLHISQTQPLSDEGNKHVYTSFPMPLNILQSSSHHGTPHQVQNTASFKNSPPSSLHPDGNLEQKQSQRVPNTPAIHFYSHGVNNTNHSYSFPGQQVIPQKMHSSPQNHPSLSAAQKHQKAVAKVEKKSSKKSNLPKLNANKASIQYPIAPSMGSGTSSSSSSLSLQGLQGSTPILHVHQQFAAQPGGGGTPNVTSMSPMSPTAMMTNEVLMLPGTGVRTTTTSTSNSTTQNKTVNSNEQTQAHHPALAPNVQSNHWGAMNAPQNRPVTSTNGSAPPVNNANQLPAWIQHMNNVAALANQGGMPAPVVMTSTNYAQTQQPAPTNSTTTHSMTKNFPAQPIQFFPGHLGSTLALSHRFFKEDNVVESKEKREKRLARNRESARQSRKRKKELLLNLRQQVNRLYDQIEEERRLKLECMERDLNVECMKMIKEIYVDMNYSGQQNPSSIDSLVHTIRSSGPNIEVRRSATQFQCKTLKKAILPPYSQLLFALSLNDDEYFTNAKNERIRQTQKPSGRISSKMVGEDMMKKHNEDTKQNKDDKTLTCLMSEKEKFWPLLCSELSVGIDQEEKLLHSLKNIHNILVRDQNDSKIAAAASMVETIEQSLLLHSASVASKNEIALLQILTPAQSIRFMEWFIRNKDRCKKVFKKDFEMSGNTEPGRLPKVTSDQSLGDFCKLLTDNLKIKRENSSM</sequence>
<feature type="compositionally biased region" description="Polar residues" evidence="1">
    <location>
        <begin position="152"/>
        <end position="177"/>
    </location>
</feature>
<proteinExistence type="predicted"/>
<dbReference type="Proteomes" id="UP001054902">
    <property type="component" value="Unassembled WGS sequence"/>
</dbReference>
<feature type="region of interest" description="Disordered" evidence="1">
    <location>
        <begin position="151"/>
        <end position="263"/>
    </location>
</feature>